<keyword evidence="2" id="KW-1185">Reference proteome</keyword>
<evidence type="ECO:0000313" key="2">
    <source>
        <dbReference type="Proteomes" id="UP000507470"/>
    </source>
</evidence>
<dbReference type="Proteomes" id="UP000507470">
    <property type="component" value="Unassembled WGS sequence"/>
</dbReference>
<organism evidence="1 2">
    <name type="scientific">Mytilus coruscus</name>
    <name type="common">Sea mussel</name>
    <dbReference type="NCBI Taxonomy" id="42192"/>
    <lineage>
        <taxon>Eukaryota</taxon>
        <taxon>Metazoa</taxon>
        <taxon>Spiralia</taxon>
        <taxon>Lophotrochozoa</taxon>
        <taxon>Mollusca</taxon>
        <taxon>Bivalvia</taxon>
        <taxon>Autobranchia</taxon>
        <taxon>Pteriomorphia</taxon>
        <taxon>Mytilida</taxon>
        <taxon>Mytiloidea</taxon>
        <taxon>Mytilidae</taxon>
        <taxon>Mytilinae</taxon>
        <taxon>Mytilus</taxon>
    </lineage>
</organism>
<dbReference type="AlphaFoldDB" id="A0A6J8ES89"/>
<gene>
    <name evidence="1" type="ORF">MCOR_55449</name>
</gene>
<evidence type="ECO:0000313" key="1">
    <source>
        <dbReference type="EMBL" id="CAC5423444.1"/>
    </source>
</evidence>
<reference evidence="1 2" key="1">
    <citation type="submission" date="2020-06" db="EMBL/GenBank/DDBJ databases">
        <authorList>
            <person name="Li R."/>
            <person name="Bekaert M."/>
        </authorList>
    </citation>
    <scope>NUCLEOTIDE SEQUENCE [LARGE SCALE GENOMIC DNA]</scope>
    <source>
        <strain evidence="2">wild</strain>
    </source>
</reference>
<proteinExistence type="predicted"/>
<protein>
    <submittedName>
        <fullName evidence="1">Uncharacterized protein</fullName>
    </submittedName>
</protein>
<sequence>MDRLPKFLIKAIECACEEYGIITYSFHGDNDKTRISIMFSNNDSNKQVKRKSGSARRRDNKRLKEFNDIKSNTEVVNVDDTESIDIDNMNIDKCTVDECEERTIDTDISLLGASSFTHSIPIEHVDEKRCTFNKQVTVDIPVKQVINSDRNLPVGETIECNEKRKQIVKRKHSKENEIKQQSSIVCDKDSLGSKHEEFEKIVCKRSRTSGNVLIGKIIDMNLIVTCNVTRKSIEAVDKRDARYEHYLRLLFKEFDDITETDFHTDKAKEAIELMINYVKSNKMSALMKSYL</sequence>
<dbReference type="EMBL" id="CACVKT020009786">
    <property type="protein sequence ID" value="CAC5423444.1"/>
    <property type="molecule type" value="Genomic_DNA"/>
</dbReference>
<name>A0A6J8ES89_MYTCO</name>
<accession>A0A6J8ES89</accession>
<dbReference type="OrthoDB" id="6170309at2759"/>